<keyword evidence="3" id="KW-1185">Reference proteome</keyword>
<reference evidence="2 3" key="1">
    <citation type="submission" date="2024-01" db="EMBL/GenBank/DDBJ databases">
        <title>Complete genome of Cladobotryum mycophilum ATHUM6906.</title>
        <authorList>
            <person name="Christinaki A.C."/>
            <person name="Myridakis A.I."/>
            <person name="Kouvelis V.N."/>
        </authorList>
    </citation>
    <scope>NUCLEOTIDE SEQUENCE [LARGE SCALE GENOMIC DNA]</scope>
    <source>
        <strain evidence="2 3">ATHUM6906</strain>
    </source>
</reference>
<protein>
    <submittedName>
        <fullName evidence="2">Uncharacterized protein</fullName>
    </submittedName>
</protein>
<evidence type="ECO:0000313" key="2">
    <source>
        <dbReference type="EMBL" id="KAK5995638.1"/>
    </source>
</evidence>
<name>A0ABR0STZ6_9HYPO</name>
<gene>
    <name evidence="2" type="ORF">PT974_04052</name>
</gene>
<proteinExistence type="predicted"/>
<evidence type="ECO:0000256" key="1">
    <source>
        <dbReference type="SAM" id="MobiDB-lite"/>
    </source>
</evidence>
<accession>A0ABR0STZ6</accession>
<comment type="caution">
    <text evidence="2">The sequence shown here is derived from an EMBL/GenBank/DDBJ whole genome shotgun (WGS) entry which is preliminary data.</text>
</comment>
<dbReference type="Proteomes" id="UP001338125">
    <property type="component" value="Unassembled WGS sequence"/>
</dbReference>
<sequence length="141" mass="15437">MTGLRGDNKGKCSPNDCSITAVHGGGNVPSHHDSAHCPLDWAPHPQNPMSMGTSTEGTGILQLIRLDRYSVAYRIAIDNPPDSSAEFHHASAAAYGVLGRWDDMLAQNTSKPQAPEQRWRKRPPQDSQNLDCDTPARSERH</sequence>
<evidence type="ECO:0000313" key="3">
    <source>
        <dbReference type="Proteomes" id="UP001338125"/>
    </source>
</evidence>
<feature type="region of interest" description="Disordered" evidence="1">
    <location>
        <begin position="28"/>
        <end position="55"/>
    </location>
</feature>
<dbReference type="EMBL" id="JAVFKD010000004">
    <property type="protein sequence ID" value="KAK5995638.1"/>
    <property type="molecule type" value="Genomic_DNA"/>
</dbReference>
<feature type="region of interest" description="Disordered" evidence="1">
    <location>
        <begin position="106"/>
        <end position="141"/>
    </location>
</feature>
<organism evidence="2 3">
    <name type="scientific">Cladobotryum mycophilum</name>
    <dbReference type="NCBI Taxonomy" id="491253"/>
    <lineage>
        <taxon>Eukaryota</taxon>
        <taxon>Fungi</taxon>
        <taxon>Dikarya</taxon>
        <taxon>Ascomycota</taxon>
        <taxon>Pezizomycotina</taxon>
        <taxon>Sordariomycetes</taxon>
        <taxon>Hypocreomycetidae</taxon>
        <taxon>Hypocreales</taxon>
        <taxon>Hypocreaceae</taxon>
        <taxon>Cladobotryum</taxon>
    </lineage>
</organism>